<dbReference type="Pfam" id="PF03060">
    <property type="entry name" value="NMO"/>
    <property type="match status" value="1"/>
</dbReference>
<keyword evidence="3" id="KW-0560">Oxidoreductase</keyword>
<dbReference type="SUPFAM" id="SSF51412">
    <property type="entry name" value="Inosine monophosphate dehydrogenase (IMPDH)"/>
    <property type="match status" value="1"/>
</dbReference>
<dbReference type="PANTHER" id="PTHR32332:SF31">
    <property type="entry name" value="2-NITROPROPANE DIOXYGENASE FAMILY, PUTATIVE (AFU_ORTHOLOGUE AFUA_2G09850)-RELATED"/>
    <property type="match status" value="1"/>
</dbReference>
<proteinExistence type="predicted"/>
<evidence type="ECO:0000256" key="3">
    <source>
        <dbReference type="ARBA" id="ARBA00023002"/>
    </source>
</evidence>
<dbReference type="Proteomes" id="UP000642993">
    <property type="component" value="Unassembled WGS sequence"/>
</dbReference>
<evidence type="ECO:0000313" key="4">
    <source>
        <dbReference type="EMBL" id="MBD8505638.1"/>
    </source>
</evidence>
<evidence type="ECO:0000256" key="1">
    <source>
        <dbReference type="ARBA" id="ARBA00022630"/>
    </source>
</evidence>
<keyword evidence="2" id="KW-0288">FMN</keyword>
<keyword evidence="1" id="KW-0285">Flavoprotein</keyword>
<evidence type="ECO:0000256" key="2">
    <source>
        <dbReference type="ARBA" id="ARBA00022643"/>
    </source>
</evidence>
<protein>
    <submittedName>
        <fullName evidence="4">Nitronate monooxygenase</fullName>
    </submittedName>
</protein>
<name>A0A927PKE8_9ACTN</name>
<accession>A0A927PKE8</accession>
<comment type="caution">
    <text evidence="4">The sequence shown here is derived from an EMBL/GenBank/DDBJ whole genome shotgun (WGS) entry which is preliminary data.</text>
</comment>
<dbReference type="AlphaFoldDB" id="A0A927PKE8"/>
<dbReference type="RefSeq" id="WP_192038122.1">
    <property type="nucleotide sequence ID" value="NZ_JACYWE010000002.1"/>
</dbReference>
<dbReference type="EMBL" id="JACYWE010000002">
    <property type="protein sequence ID" value="MBD8505638.1"/>
    <property type="molecule type" value="Genomic_DNA"/>
</dbReference>
<dbReference type="InterPro" id="IPR013785">
    <property type="entry name" value="Aldolase_TIM"/>
</dbReference>
<evidence type="ECO:0000313" key="5">
    <source>
        <dbReference type="Proteomes" id="UP000642993"/>
    </source>
</evidence>
<dbReference type="GO" id="GO:0018580">
    <property type="term" value="F:nitronate monooxygenase activity"/>
    <property type="evidence" value="ECO:0007669"/>
    <property type="project" value="InterPro"/>
</dbReference>
<keyword evidence="5" id="KW-1185">Reference proteome</keyword>
<keyword evidence="4" id="KW-0503">Monooxygenase</keyword>
<gene>
    <name evidence="4" type="ORF">HT102_03945</name>
</gene>
<reference evidence="4" key="1">
    <citation type="submission" date="2020-09" db="EMBL/GenBank/DDBJ databases">
        <title>Hoyosella lacisalsi sp. nov., a halotolerant actinobacterium isolated from soil of Lake Gudzhirganskoe.</title>
        <authorList>
            <person name="Yang Q."/>
            <person name="Guo P.Y."/>
            <person name="Liu S.W."/>
            <person name="Li F.N."/>
            <person name="Sun C.H."/>
        </authorList>
    </citation>
    <scope>NUCLEOTIDE SEQUENCE</scope>
    <source>
        <strain evidence="4">G463</strain>
    </source>
</reference>
<organism evidence="4 5">
    <name type="scientific">Lolliginicoccus lacisalsi</name>
    <dbReference type="NCBI Taxonomy" id="2742202"/>
    <lineage>
        <taxon>Bacteria</taxon>
        <taxon>Bacillati</taxon>
        <taxon>Actinomycetota</taxon>
        <taxon>Actinomycetes</taxon>
        <taxon>Mycobacteriales</taxon>
        <taxon>Hoyosellaceae</taxon>
        <taxon>Lolliginicoccus</taxon>
    </lineage>
</organism>
<sequence length="311" mass="31828">MLTTWLTRELGITYPIVGAPMGGRAGGKLTGEVSRAGGIGMLGAARYTTPEWIAAEATVARDIGGVFGVGLMTWALDDDDALLDAALAARPALVSLSFGDPAPYVPRVHEAGVLAIAQVNTIEDLRVAENAGVDAVVAQGAEAGGHTGRIATLPLLQEVLESTTLPVLAAGGIATGRGLAAVLAAGGAGALIGTVLLGSPETIGPAYAVDRLLRAASTDTVYTDVFDKARHQPWSPRWFGRAIRNSFSDQFHGSGAGEDQIAAEYEADDPDHGVVYAGQAAGLVKASRPVAEVVSGIGSDAEKLLSRFCGM</sequence>
<dbReference type="InterPro" id="IPR004136">
    <property type="entry name" value="NMO"/>
</dbReference>
<dbReference type="CDD" id="cd04730">
    <property type="entry name" value="NPD_like"/>
    <property type="match status" value="1"/>
</dbReference>
<dbReference type="PANTHER" id="PTHR32332">
    <property type="entry name" value="2-NITROPROPANE DIOXYGENASE"/>
    <property type="match status" value="1"/>
</dbReference>
<dbReference type="Gene3D" id="3.20.20.70">
    <property type="entry name" value="Aldolase class I"/>
    <property type="match status" value="1"/>
</dbReference>